<name>A0A5E5P2C8_9BURK</name>
<proteinExistence type="predicted"/>
<protein>
    <submittedName>
        <fullName evidence="2">Uncharacterized protein</fullName>
    </submittedName>
</protein>
<gene>
    <name evidence="2" type="ORF">PAP18089_01385</name>
</gene>
<evidence type="ECO:0000313" key="3">
    <source>
        <dbReference type="Proteomes" id="UP000364291"/>
    </source>
</evidence>
<feature type="region of interest" description="Disordered" evidence="1">
    <location>
        <begin position="20"/>
        <end position="50"/>
    </location>
</feature>
<sequence>MLVQVSRWYRGFQSPRMAQRWSRTRRAGPPDTSAFSLGHLDSPDQWPTDQGRAGLAVMDGVQACRTEHPDRSTVLPGRELGRVRSDARGVGSRF</sequence>
<dbReference type="AlphaFoldDB" id="A0A5E5P2C8"/>
<evidence type="ECO:0000256" key="1">
    <source>
        <dbReference type="SAM" id="MobiDB-lite"/>
    </source>
</evidence>
<dbReference type="EMBL" id="CABPSX010000002">
    <property type="protein sequence ID" value="VVG70425.1"/>
    <property type="molecule type" value="Genomic_DNA"/>
</dbReference>
<evidence type="ECO:0000313" key="2">
    <source>
        <dbReference type="EMBL" id="VVG70425.1"/>
    </source>
</evidence>
<reference evidence="2 3" key="1">
    <citation type="submission" date="2019-08" db="EMBL/GenBank/DDBJ databases">
        <authorList>
            <person name="Peeters C."/>
        </authorList>
    </citation>
    <scope>NUCLEOTIDE SEQUENCE [LARGE SCALE GENOMIC DNA]</scope>
    <source>
        <strain evidence="2 3">LMG 18089</strain>
    </source>
</reference>
<dbReference type="Proteomes" id="UP000364291">
    <property type="component" value="Unassembled WGS sequence"/>
</dbReference>
<accession>A0A5E5P2C8</accession>
<organism evidence="2 3">
    <name type="scientific">Pandoraea apista</name>
    <dbReference type="NCBI Taxonomy" id="93218"/>
    <lineage>
        <taxon>Bacteria</taxon>
        <taxon>Pseudomonadati</taxon>
        <taxon>Pseudomonadota</taxon>
        <taxon>Betaproteobacteria</taxon>
        <taxon>Burkholderiales</taxon>
        <taxon>Burkholderiaceae</taxon>
        <taxon>Pandoraea</taxon>
    </lineage>
</organism>